<dbReference type="InterPro" id="IPR036291">
    <property type="entry name" value="NAD(P)-bd_dom_sf"/>
</dbReference>
<keyword evidence="7 11" id="KW-0521">NADP</keyword>
<dbReference type="Pfam" id="PF08546">
    <property type="entry name" value="ApbA_C"/>
    <property type="match status" value="1"/>
</dbReference>
<dbReference type="Gene3D" id="3.40.50.720">
    <property type="entry name" value="NAD(P)-binding Rossmann-like Domain"/>
    <property type="match status" value="1"/>
</dbReference>
<comment type="catalytic activity">
    <reaction evidence="10 11">
        <text>(R)-pantoate + NADP(+) = 2-dehydropantoate + NADPH + H(+)</text>
        <dbReference type="Rhea" id="RHEA:16233"/>
        <dbReference type="ChEBI" id="CHEBI:11561"/>
        <dbReference type="ChEBI" id="CHEBI:15378"/>
        <dbReference type="ChEBI" id="CHEBI:15980"/>
        <dbReference type="ChEBI" id="CHEBI:57783"/>
        <dbReference type="ChEBI" id="CHEBI:58349"/>
        <dbReference type="EC" id="1.1.1.169"/>
    </reaction>
</comment>
<reference evidence="14" key="1">
    <citation type="submission" date="2022-03" db="EMBL/GenBank/DDBJ databases">
        <title>Fererhizobium litorale gen. nov., sp. nov., isolated from sandy sediments of the Sea of Japan seashore.</title>
        <authorList>
            <person name="Romanenko L."/>
            <person name="Kurilenko V."/>
            <person name="Otstavnykh N."/>
            <person name="Svetashev V."/>
            <person name="Tekutyeva L."/>
            <person name="Isaeva M."/>
            <person name="Mikhailov V."/>
        </authorList>
    </citation>
    <scope>NUCLEOTIDE SEQUENCE</scope>
    <source>
        <strain evidence="14">KMM 9576</strain>
    </source>
</reference>
<dbReference type="PANTHER" id="PTHR21708">
    <property type="entry name" value="PROBABLE 2-DEHYDROPANTOATE 2-REDUCTASE"/>
    <property type="match status" value="1"/>
</dbReference>
<evidence type="ECO:0000313" key="15">
    <source>
        <dbReference type="Proteomes" id="UP001161580"/>
    </source>
</evidence>
<comment type="function">
    <text evidence="1 11">Catalyzes the NADPH-dependent reduction of ketopantoate into pantoic acid.</text>
</comment>
<dbReference type="InterPro" id="IPR008927">
    <property type="entry name" value="6-PGluconate_DH-like_C_sf"/>
</dbReference>
<dbReference type="GO" id="GO:0005737">
    <property type="term" value="C:cytoplasm"/>
    <property type="evidence" value="ECO:0007669"/>
    <property type="project" value="TreeGrafter"/>
</dbReference>
<comment type="similarity">
    <text evidence="3 11">Belongs to the ketopantoate reductase family.</text>
</comment>
<dbReference type="InterPro" id="IPR013752">
    <property type="entry name" value="KPA_reductase"/>
</dbReference>
<dbReference type="InterPro" id="IPR013328">
    <property type="entry name" value="6PGD_dom2"/>
</dbReference>
<dbReference type="GO" id="GO:0008677">
    <property type="term" value="F:2-dehydropantoate 2-reductase activity"/>
    <property type="evidence" value="ECO:0007669"/>
    <property type="project" value="UniProtKB-EC"/>
</dbReference>
<evidence type="ECO:0000256" key="1">
    <source>
        <dbReference type="ARBA" id="ARBA00002919"/>
    </source>
</evidence>
<comment type="caution">
    <text evidence="14">The sequence shown here is derived from an EMBL/GenBank/DDBJ whole genome shotgun (WGS) entry which is preliminary data.</text>
</comment>
<evidence type="ECO:0000256" key="3">
    <source>
        <dbReference type="ARBA" id="ARBA00007870"/>
    </source>
</evidence>
<evidence type="ECO:0000313" key="14">
    <source>
        <dbReference type="EMBL" id="MDI7924218.1"/>
    </source>
</evidence>
<dbReference type="Pfam" id="PF02558">
    <property type="entry name" value="ApbA"/>
    <property type="match status" value="1"/>
</dbReference>
<dbReference type="NCBIfam" id="TIGR00745">
    <property type="entry name" value="apbA_panE"/>
    <property type="match status" value="1"/>
</dbReference>
<dbReference type="PANTHER" id="PTHR21708:SF26">
    <property type="entry name" value="2-DEHYDROPANTOATE 2-REDUCTASE"/>
    <property type="match status" value="1"/>
</dbReference>
<evidence type="ECO:0000256" key="8">
    <source>
        <dbReference type="ARBA" id="ARBA00023002"/>
    </source>
</evidence>
<dbReference type="FunFam" id="1.10.1040.10:FF:000017">
    <property type="entry name" value="2-dehydropantoate 2-reductase"/>
    <property type="match status" value="1"/>
</dbReference>
<gene>
    <name evidence="14" type="ORF">MRS75_19325</name>
</gene>
<feature type="domain" description="Ketopantoate reductase C-terminal" evidence="13">
    <location>
        <begin position="176"/>
        <end position="298"/>
    </location>
</feature>
<evidence type="ECO:0000256" key="9">
    <source>
        <dbReference type="ARBA" id="ARBA00032024"/>
    </source>
</evidence>
<evidence type="ECO:0000256" key="10">
    <source>
        <dbReference type="ARBA" id="ARBA00048793"/>
    </source>
</evidence>
<feature type="domain" description="Ketopantoate reductase N-terminal" evidence="12">
    <location>
        <begin position="3"/>
        <end position="149"/>
    </location>
</feature>
<dbReference type="EMBL" id="JALDYZ010000013">
    <property type="protein sequence ID" value="MDI7924218.1"/>
    <property type="molecule type" value="Genomic_DNA"/>
</dbReference>
<dbReference type="EC" id="1.1.1.169" evidence="4 11"/>
<evidence type="ECO:0000256" key="11">
    <source>
        <dbReference type="RuleBase" id="RU362068"/>
    </source>
</evidence>
<keyword evidence="6 11" id="KW-0566">Pantothenate biosynthesis</keyword>
<dbReference type="AlphaFoldDB" id="A0AAE3QHZ2"/>
<dbReference type="InterPro" id="IPR051402">
    <property type="entry name" value="KPR-Related"/>
</dbReference>
<dbReference type="InterPro" id="IPR013332">
    <property type="entry name" value="KPR_N"/>
</dbReference>
<dbReference type="Proteomes" id="UP001161580">
    <property type="component" value="Unassembled WGS sequence"/>
</dbReference>
<keyword evidence="8 11" id="KW-0560">Oxidoreductase</keyword>
<dbReference type="SUPFAM" id="SSF48179">
    <property type="entry name" value="6-phosphogluconate dehydrogenase C-terminal domain-like"/>
    <property type="match status" value="1"/>
</dbReference>
<evidence type="ECO:0000256" key="2">
    <source>
        <dbReference type="ARBA" id="ARBA00004994"/>
    </source>
</evidence>
<accession>A0AAE3QHZ2</accession>
<dbReference type="Gene3D" id="1.10.1040.10">
    <property type="entry name" value="N-(1-d-carboxylethyl)-l-norvaline Dehydrogenase, domain 2"/>
    <property type="match status" value="1"/>
</dbReference>
<evidence type="ECO:0000256" key="7">
    <source>
        <dbReference type="ARBA" id="ARBA00022857"/>
    </source>
</evidence>
<evidence type="ECO:0000256" key="4">
    <source>
        <dbReference type="ARBA" id="ARBA00013014"/>
    </source>
</evidence>
<evidence type="ECO:0000259" key="12">
    <source>
        <dbReference type="Pfam" id="PF02558"/>
    </source>
</evidence>
<evidence type="ECO:0000259" key="13">
    <source>
        <dbReference type="Pfam" id="PF08546"/>
    </source>
</evidence>
<dbReference type="RefSeq" id="WP_311794587.1">
    <property type="nucleotide sequence ID" value="NZ_JALDYZ010000013.1"/>
</dbReference>
<proteinExistence type="inferred from homology"/>
<organism evidence="14 15">
    <name type="scientific">Ferirhizobium litorale</name>
    <dbReference type="NCBI Taxonomy" id="2927786"/>
    <lineage>
        <taxon>Bacteria</taxon>
        <taxon>Pseudomonadati</taxon>
        <taxon>Pseudomonadota</taxon>
        <taxon>Alphaproteobacteria</taxon>
        <taxon>Hyphomicrobiales</taxon>
        <taxon>Rhizobiaceae</taxon>
        <taxon>Ferirhizobium</taxon>
    </lineage>
</organism>
<dbReference type="SUPFAM" id="SSF51735">
    <property type="entry name" value="NAD(P)-binding Rossmann-fold domains"/>
    <property type="match status" value="1"/>
</dbReference>
<comment type="pathway">
    <text evidence="2 11">Cofactor biosynthesis; (R)-pantothenate biosynthesis; (R)-pantoate from 3-methyl-2-oxobutanoate: step 2/2.</text>
</comment>
<dbReference type="GO" id="GO:0015940">
    <property type="term" value="P:pantothenate biosynthetic process"/>
    <property type="evidence" value="ECO:0007669"/>
    <property type="project" value="UniProtKB-KW"/>
</dbReference>
<name>A0AAE3QHZ2_9HYPH</name>
<dbReference type="InterPro" id="IPR003710">
    <property type="entry name" value="ApbA"/>
</dbReference>
<evidence type="ECO:0000256" key="5">
    <source>
        <dbReference type="ARBA" id="ARBA00019465"/>
    </source>
</evidence>
<keyword evidence="15" id="KW-1185">Reference proteome</keyword>
<sequence>MRIAMMGSGGIGGYLGLRLAKSGADVSFIARGAHLQAMRDNGLRLESPLGNVDLPRVTATDDPAEIGKVDIVVVAVKLYDCEAAGSSLAPLVGTNTRVVTLLNGIDSADILAGFVPRAQIVCGTTYVSSYVEAPGLIKQAGAMTEVTLGGRSDPVIEAFQDTCGKAEGIDLLLVDDVDQQVWSKFVLLSAFSGATSLMRSSIGPILADVESRQFIDQLRDEGMAIAAAAGHPMADDFAQQATSLWQRIPGETKSSMANDLARRKRIEVAWLSGRMHSLGREFGVPTPAHTAVYRALHLHAKGTA</sequence>
<evidence type="ECO:0000256" key="6">
    <source>
        <dbReference type="ARBA" id="ARBA00022655"/>
    </source>
</evidence>
<protein>
    <recommendedName>
        <fullName evidence="5 11">2-dehydropantoate 2-reductase</fullName>
        <ecNumber evidence="4 11">1.1.1.169</ecNumber>
    </recommendedName>
    <alternativeName>
        <fullName evidence="9 11">Ketopantoate reductase</fullName>
    </alternativeName>
</protein>
<dbReference type="FunFam" id="3.40.50.720:FF:000307">
    <property type="entry name" value="2-dehydropantoate 2-reductase"/>
    <property type="match status" value="1"/>
</dbReference>